<dbReference type="AlphaFoldDB" id="H0EVY3"/>
<dbReference type="InParanoid" id="H0EVY3"/>
<name>H0EVY3_GLAL7</name>
<evidence type="ECO:0000256" key="1">
    <source>
        <dbReference type="SAM" id="MobiDB-lite"/>
    </source>
</evidence>
<organism evidence="2 3">
    <name type="scientific">Glarea lozoyensis (strain ATCC 74030 / MF5533)</name>
    <dbReference type="NCBI Taxonomy" id="1104152"/>
    <lineage>
        <taxon>Eukaryota</taxon>
        <taxon>Fungi</taxon>
        <taxon>Dikarya</taxon>
        <taxon>Ascomycota</taxon>
        <taxon>Pezizomycotina</taxon>
        <taxon>Leotiomycetes</taxon>
        <taxon>Helotiales</taxon>
        <taxon>Helotiaceae</taxon>
        <taxon>Glarea</taxon>
    </lineage>
</organism>
<evidence type="ECO:0000313" key="3">
    <source>
        <dbReference type="Proteomes" id="UP000005446"/>
    </source>
</evidence>
<gene>
    <name evidence="2" type="ORF">M7I_6940</name>
</gene>
<accession>H0EVY3</accession>
<keyword evidence="3" id="KW-1185">Reference proteome</keyword>
<sequence length="195" mass="21385">MRKRILEEAPALEKQMFFSKSDSRLTSNGVHGCLAQGWRLACVLSLLGGIHHRNQKCYTEMAQVVVQCIQLFSSTQARKQSFYGSCVFSFAASLRSGGINCVPIHEHTYHEAAKLKPASSKPSHYPTVAYSNTSYDASRCSSSFNERSNLNHHGNQASYGCDNGSCTTSSSQSHPSPTTSSSSHNSCHKSSEEPW</sequence>
<dbReference type="EMBL" id="AGUE01000199">
    <property type="protein sequence ID" value="EHK97310.1"/>
    <property type="molecule type" value="Genomic_DNA"/>
</dbReference>
<comment type="caution">
    <text evidence="2">The sequence shown here is derived from an EMBL/GenBank/DDBJ whole genome shotgun (WGS) entry which is preliminary data.</text>
</comment>
<dbReference type="HOGENOM" id="CLU_1396458_0_0_1"/>
<proteinExistence type="predicted"/>
<feature type="region of interest" description="Disordered" evidence="1">
    <location>
        <begin position="163"/>
        <end position="195"/>
    </location>
</feature>
<protein>
    <submittedName>
        <fullName evidence="2">Uncharacterized protein</fullName>
    </submittedName>
</protein>
<evidence type="ECO:0000313" key="2">
    <source>
        <dbReference type="EMBL" id="EHK97310.1"/>
    </source>
</evidence>
<dbReference type="Proteomes" id="UP000005446">
    <property type="component" value="Unassembled WGS sequence"/>
</dbReference>
<reference evidence="2 3" key="1">
    <citation type="journal article" date="2012" name="Eukaryot. Cell">
        <title>Genome sequence of the fungus Glarea lozoyensis: the first genome sequence of a species from the Helotiaceae family.</title>
        <authorList>
            <person name="Youssar L."/>
            <person name="Gruening B.A."/>
            <person name="Erxleben A."/>
            <person name="Guenther S."/>
            <person name="Huettel W."/>
        </authorList>
    </citation>
    <scope>NUCLEOTIDE SEQUENCE [LARGE SCALE GENOMIC DNA]</scope>
    <source>
        <strain evidence="3">ATCC 74030 / MF5533</strain>
    </source>
</reference>
<feature type="compositionally biased region" description="Low complexity" evidence="1">
    <location>
        <begin position="165"/>
        <end position="185"/>
    </location>
</feature>